<keyword evidence="1" id="KW-0812">Transmembrane</keyword>
<feature type="transmembrane region" description="Helical" evidence="1">
    <location>
        <begin position="138"/>
        <end position="154"/>
    </location>
</feature>
<gene>
    <name evidence="3" type="ORF">GKE01_18210</name>
</gene>
<organism evidence="3">
    <name type="scientific">Parabacteroides goldsteinii</name>
    <dbReference type="NCBI Taxonomy" id="328812"/>
    <lineage>
        <taxon>Bacteria</taxon>
        <taxon>Pseudomonadati</taxon>
        <taxon>Bacteroidota</taxon>
        <taxon>Bacteroidia</taxon>
        <taxon>Bacteroidales</taxon>
        <taxon>Tannerellaceae</taxon>
        <taxon>Parabacteroides</taxon>
    </lineage>
</organism>
<feature type="transmembrane region" description="Helical" evidence="1">
    <location>
        <begin position="297"/>
        <end position="314"/>
    </location>
</feature>
<evidence type="ECO:0000259" key="2">
    <source>
        <dbReference type="Pfam" id="PF01757"/>
    </source>
</evidence>
<keyword evidence="1" id="KW-0472">Membrane</keyword>
<dbReference type="InterPro" id="IPR002656">
    <property type="entry name" value="Acyl_transf_3_dom"/>
</dbReference>
<accession>A0A6G1ZHH2</accession>
<dbReference type="InterPro" id="IPR052734">
    <property type="entry name" value="Nod_factor_acetyltransferase"/>
</dbReference>
<feature type="domain" description="Acyltransferase 3" evidence="2">
    <location>
        <begin position="7"/>
        <end position="310"/>
    </location>
</feature>
<feature type="transmembrane region" description="Helical" evidence="1">
    <location>
        <begin position="71"/>
        <end position="89"/>
    </location>
</feature>
<reference evidence="3" key="1">
    <citation type="journal article" date="2019" name="Nat. Med.">
        <title>A library of human gut bacterial isolates paired with longitudinal multiomics data enables mechanistic microbiome research.</title>
        <authorList>
            <person name="Poyet M."/>
            <person name="Groussin M."/>
            <person name="Gibbons S.M."/>
            <person name="Avila-Pacheco J."/>
            <person name="Jiang X."/>
            <person name="Kearney S.M."/>
            <person name="Perrotta A.R."/>
            <person name="Berdy B."/>
            <person name="Zhao S."/>
            <person name="Lieberman T.D."/>
            <person name="Swanson P.K."/>
            <person name="Smith M."/>
            <person name="Roesemann S."/>
            <person name="Alexander J.E."/>
            <person name="Rich S.A."/>
            <person name="Livny J."/>
            <person name="Vlamakis H."/>
            <person name="Clish C."/>
            <person name="Bullock K."/>
            <person name="Deik A."/>
            <person name="Scott J."/>
            <person name="Pierce K.A."/>
            <person name="Xavier R.J."/>
            <person name="Alm E.J."/>
        </authorList>
    </citation>
    <scope>NUCLEOTIDE SEQUENCE</scope>
    <source>
        <strain evidence="3">BIOML-A4</strain>
    </source>
</reference>
<proteinExistence type="predicted"/>
<sequence length="329" mass="38283">MVEKRVEWIDMAKGIGLLFVFLGHLKTPFLATWIYTFHMPLFFFLSGLVYNHSRNYGNGITKRFTRLVIPYFTLGSGIFIVWCIIYAFQERSNAEYWYMLRDFLVQRGYWTIWFLAALFLASILQWGIVCIAKEKKTLILILSLTLCVWAFVYYRLGGVVLPWCFDVACVAQFFMNMGYLVKNTLMYESKVKFTWRRLIVLFAINVIAGFVNIRFSGHSLDMSIGMYGNEFLSMISALAGIGVTILLSQLFINRWIIYLGRNSMILFAWHSRIVIVLCDFLYGSFGLFQQHTIFEQIIYTVVTLVIILCVLIPVTEFAKDSKYRVLFGV</sequence>
<feature type="transmembrane region" description="Helical" evidence="1">
    <location>
        <begin position="30"/>
        <end position="50"/>
    </location>
</feature>
<dbReference type="Pfam" id="PF01757">
    <property type="entry name" value="Acyl_transf_3"/>
    <property type="match status" value="1"/>
</dbReference>
<feature type="transmembrane region" description="Helical" evidence="1">
    <location>
        <begin position="264"/>
        <end position="285"/>
    </location>
</feature>
<feature type="transmembrane region" description="Helical" evidence="1">
    <location>
        <begin position="193"/>
        <end position="211"/>
    </location>
</feature>
<protein>
    <submittedName>
        <fullName evidence="3">Acyltransferase family protein</fullName>
    </submittedName>
</protein>
<dbReference type="GO" id="GO:0016747">
    <property type="term" value="F:acyltransferase activity, transferring groups other than amino-acyl groups"/>
    <property type="evidence" value="ECO:0007669"/>
    <property type="project" value="InterPro"/>
</dbReference>
<keyword evidence="3" id="KW-0012">Acyltransferase</keyword>
<name>A0A6G1ZHH2_9BACT</name>
<feature type="transmembrane region" description="Helical" evidence="1">
    <location>
        <begin position="109"/>
        <end position="131"/>
    </location>
</feature>
<comment type="caution">
    <text evidence="3">The sequence shown here is derived from an EMBL/GenBank/DDBJ whole genome shotgun (WGS) entry which is preliminary data.</text>
</comment>
<dbReference type="AlphaFoldDB" id="A0A6G1ZHH2"/>
<evidence type="ECO:0000313" key="3">
    <source>
        <dbReference type="EMBL" id="MRY13379.1"/>
    </source>
</evidence>
<evidence type="ECO:0000256" key="1">
    <source>
        <dbReference type="SAM" id="Phobius"/>
    </source>
</evidence>
<dbReference type="RefSeq" id="WP_010802974.1">
    <property type="nucleotide sequence ID" value="NZ_CAJSYT010000003.1"/>
</dbReference>
<keyword evidence="3" id="KW-0808">Transferase</keyword>
<feature type="transmembrane region" description="Helical" evidence="1">
    <location>
        <begin position="160"/>
        <end position="181"/>
    </location>
</feature>
<dbReference type="PANTHER" id="PTHR37312:SF1">
    <property type="entry name" value="MEMBRANE-BOUND ACYLTRANSFERASE YKRP-RELATED"/>
    <property type="match status" value="1"/>
</dbReference>
<dbReference type="PANTHER" id="PTHR37312">
    <property type="entry name" value="MEMBRANE-BOUND ACYLTRANSFERASE YKRP-RELATED"/>
    <property type="match status" value="1"/>
</dbReference>
<feature type="transmembrane region" description="Helical" evidence="1">
    <location>
        <begin position="231"/>
        <end position="252"/>
    </location>
</feature>
<keyword evidence="1" id="KW-1133">Transmembrane helix</keyword>
<dbReference type="EMBL" id="WKLP01000029">
    <property type="protein sequence ID" value="MRY13379.1"/>
    <property type="molecule type" value="Genomic_DNA"/>
</dbReference>